<evidence type="ECO:0000313" key="3">
    <source>
        <dbReference type="Proteomes" id="UP000737113"/>
    </source>
</evidence>
<feature type="region of interest" description="Disordered" evidence="1">
    <location>
        <begin position="1"/>
        <end position="25"/>
    </location>
</feature>
<dbReference type="Gene3D" id="2.60.120.620">
    <property type="entry name" value="q2cbj1_9rhob like domain"/>
    <property type="match status" value="1"/>
</dbReference>
<reference evidence="2" key="1">
    <citation type="submission" date="2020-04" db="EMBL/GenBank/DDBJ databases">
        <title>Description of Shewanella salipaludis sp. nov., isolated from a salt marsh.</title>
        <authorList>
            <person name="Park S."/>
            <person name="Yoon J.-H."/>
        </authorList>
    </citation>
    <scope>NUCLEOTIDE SEQUENCE</scope>
    <source>
        <strain evidence="2">SHSM-M6</strain>
    </source>
</reference>
<dbReference type="Proteomes" id="UP000737113">
    <property type="component" value="Unassembled WGS sequence"/>
</dbReference>
<keyword evidence="2" id="KW-0560">Oxidoreductase</keyword>
<accession>A0A972JIT6</accession>
<dbReference type="Pfam" id="PF05721">
    <property type="entry name" value="PhyH"/>
    <property type="match status" value="1"/>
</dbReference>
<keyword evidence="3" id="KW-1185">Reference proteome</keyword>
<dbReference type="AlphaFoldDB" id="A0A972JIT6"/>
<evidence type="ECO:0000256" key="1">
    <source>
        <dbReference type="SAM" id="MobiDB-lite"/>
    </source>
</evidence>
<feature type="compositionally biased region" description="Polar residues" evidence="1">
    <location>
        <begin position="1"/>
        <end position="13"/>
    </location>
</feature>
<name>A0A972JIT6_9GAMM</name>
<dbReference type="InterPro" id="IPR008775">
    <property type="entry name" value="Phytyl_CoA_dOase-like"/>
</dbReference>
<dbReference type="GO" id="GO:0016706">
    <property type="term" value="F:2-oxoglutarate-dependent dioxygenase activity"/>
    <property type="evidence" value="ECO:0007669"/>
    <property type="project" value="UniProtKB-ARBA"/>
</dbReference>
<gene>
    <name evidence="2" type="ORF">HC757_09590</name>
</gene>
<evidence type="ECO:0000313" key="2">
    <source>
        <dbReference type="EMBL" id="NMH65423.1"/>
    </source>
</evidence>
<organism evidence="2 3">
    <name type="scientific">Shewanella salipaludis</name>
    <dbReference type="NCBI Taxonomy" id="2723052"/>
    <lineage>
        <taxon>Bacteria</taxon>
        <taxon>Pseudomonadati</taxon>
        <taxon>Pseudomonadota</taxon>
        <taxon>Gammaproteobacteria</taxon>
        <taxon>Alteromonadales</taxon>
        <taxon>Shewanellaceae</taxon>
        <taxon>Shewanella</taxon>
    </lineage>
</organism>
<dbReference type="SUPFAM" id="SSF51197">
    <property type="entry name" value="Clavaminate synthase-like"/>
    <property type="match status" value="1"/>
</dbReference>
<dbReference type="PANTHER" id="PTHR31630:SF6">
    <property type="entry name" value="PHYTANOYL-COA DIOXYGENASE-RELATED"/>
    <property type="match status" value="1"/>
</dbReference>
<sequence length="356" mass="40154">MTDVTVTRKTAPSSHAAKLSTDAPMPAGYEDEGELGLYQLKRIFSKIQLSKAGRLDKSIREAEWSLDLMLYDELRLGLEPALQALYQCPSFTEFEHWVLAQNDGALAPESVSALNAKVSAFYAATVSVATAVHDPGILSASDWQHWQEQGFLVIPDVLDQTLCRRASQLVYDELGMDASRPETWYKPNHKLQKIMVQLFNHPVLNEIRHVPKIRAIFEALWQTNALWMSTDRVGFNPPERPDWQFPGPGMHWDLNFHQPVEFGTQALIYLTDTEAHQGAFSCVPGFHKKIDAWLASLPQGADPQDQDWQGWNVQPIAAKAGSLIIWHQALPHGSSPNRAKSPRIVQYLNMRPLSRR</sequence>
<proteinExistence type="predicted"/>
<comment type="caution">
    <text evidence="2">The sequence shown here is derived from an EMBL/GenBank/DDBJ whole genome shotgun (WGS) entry which is preliminary data.</text>
</comment>
<keyword evidence="2" id="KW-0223">Dioxygenase</keyword>
<protein>
    <submittedName>
        <fullName evidence="2">Phytanoyl-CoA dioxygenase family protein</fullName>
    </submittedName>
</protein>
<dbReference type="RefSeq" id="WP_169564124.1">
    <property type="nucleotide sequence ID" value="NZ_JAAXYH010000005.1"/>
</dbReference>
<dbReference type="PANTHER" id="PTHR31630">
    <property type="entry name" value="PHYTANOYL-COA DIOXYGENASE-RELATED-RELATED"/>
    <property type="match status" value="1"/>
</dbReference>
<dbReference type="EMBL" id="JAAXYH010000005">
    <property type="protein sequence ID" value="NMH65423.1"/>
    <property type="molecule type" value="Genomic_DNA"/>
</dbReference>